<keyword evidence="15" id="KW-1185">Reference proteome</keyword>
<dbReference type="EMBL" id="CP043494">
    <property type="protein sequence ID" value="WNG48383.1"/>
    <property type="molecule type" value="Genomic_DNA"/>
</dbReference>
<keyword evidence="7" id="KW-0274">FAD</keyword>
<organism evidence="14 15">
    <name type="scientific">Archangium minus</name>
    <dbReference type="NCBI Taxonomy" id="83450"/>
    <lineage>
        <taxon>Bacteria</taxon>
        <taxon>Pseudomonadati</taxon>
        <taxon>Myxococcota</taxon>
        <taxon>Myxococcia</taxon>
        <taxon>Myxococcales</taxon>
        <taxon>Cystobacterineae</taxon>
        <taxon>Archangiaceae</taxon>
        <taxon>Archangium</taxon>
    </lineage>
</organism>
<feature type="domain" description="FAD-binding FR-type" evidence="13">
    <location>
        <begin position="242"/>
        <end position="458"/>
    </location>
</feature>
<dbReference type="InterPro" id="IPR023173">
    <property type="entry name" value="NADPH_Cyt_P450_Rdtase_alpha"/>
</dbReference>
<dbReference type="InterPro" id="IPR010199">
    <property type="entry name" value="CysJ"/>
</dbReference>
<dbReference type="InterPro" id="IPR001709">
    <property type="entry name" value="Flavoprot_Pyr_Nucl_cyt_Rdtase"/>
</dbReference>
<dbReference type="PROSITE" id="PS51384">
    <property type="entry name" value="FAD_FR"/>
    <property type="match status" value="1"/>
</dbReference>
<dbReference type="SUPFAM" id="SSF52218">
    <property type="entry name" value="Flavoproteins"/>
    <property type="match status" value="1"/>
</dbReference>
<evidence type="ECO:0000256" key="2">
    <source>
        <dbReference type="ARBA" id="ARBA00001974"/>
    </source>
</evidence>
<dbReference type="PRINTS" id="PR00371">
    <property type="entry name" value="FPNCR"/>
</dbReference>
<dbReference type="GO" id="GO:0004783">
    <property type="term" value="F:sulfite reductase (NADPH) activity"/>
    <property type="evidence" value="ECO:0007669"/>
    <property type="project" value="UniProtKB-EC"/>
</dbReference>
<dbReference type="PRINTS" id="PR00369">
    <property type="entry name" value="FLAVODOXIN"/>
</dbReference>
<keyword evidence="5" id="KW-0285">Flavoprotein</keyword>
<keyword evidence="10 14" id="KW-0560">Oxidoreductase</keyword>
<name>A0ABY9WZ15_9BACT</name>
<dbReference type="InterPro" id="IPR017938">
    <property type="entry name" value="Riboflavin_synthase-like_b-brl"/>
</dbReference>
<evidence type="ECO:0000256" key="8">
    <source>
        <dbReference type="ARBA" id="ARBA00022857"/>
    </source>
</evidence>
<evidence type="ECO:0000259" key="13">
    <source>
        <dbReference type="PROSITE" id="PS51384"/>
    </source>
</evidence>
<dbReference type="PANTHER" id="PTHR19384">
    <property type="entry name" value="NITRIC OXIDE SYNTHASE-RELATED"/>
    <property type="match status" value="1"/>
</dbReference>
<evidence type="ECO:0000256" key="10">
    <source>
        <dbReference type="ARBA" id="ARBA00023002"/>
    </source>
</evidence>
<dbReference type="Pfam" id="PF00258">
    <property type="entry name" value="Flavodoxin_1"/>
    <property type="match status" value="1"/>
</dbReference>
<dbReference type="NCBIfam" id="TIGR01931">
    <property type="entry name" value="cysJ"/>
    <property type="match status" value="1"/>
</dbReference>
<evidence type="ECO:0000313" key="14">
    <source>
        <dbReference type="EMBL" id="WNG48383.1"/>
    </source>
</evidence>
<protein>
    <submittedName>
        <fullName evidence="14">Assimilatory sulfite reductase (NADPH) flavoprotein subunit</fullName>
        <ecNumber evidence="14">1.8.1.2</ecNumber>
    </submittedName>
</protein>
<dbReference type="Gene3D" id="2.40.30.10">
    <property type="entry name" value="Translation factors"/>
    <property type="match status" value="1"/>
</dbReference>
<evidence type="ECO:0000259" key="12">
    <source>
        <dbReference type="PROSITE" id="PS50902"/>
    </source>
</evidence>
<dbReference type="Proteomes" id="UP001611383">
    <property type="component" value="Chromosome"/>
</dbReference>
<evidence type="ECO:0000256" key="7">
    <source>
        <dbReference type="ARBA" id="ARBA00022827"/>
    </source>
</evidence>
<reference evidence="14 15" key="1">
    <citation type="submission" date="2019-08" db="EMBL/GenBank/DDBJ databases">
        <title>Archangium and Cystobacter genomes.</title>
        <authorList>
            <person name="Chen I.-C.K."/>
            <person name="Wielgoss S."/>
        </authorList>
    </citation>
    <scope>NUCLEOTIDE SEQUENCE [LARGE SCALE GENOMIC DNA]</scope>
    <source>
        <strain evidence="14 15">Cbm 6</strain>
    </source>
</reference>
<dbReference type="InterPro" id="IPR008254">
    <property type="entry name" value="Flavodoxin/NO_synth"/>
</dbReference>
<evidence type="ECO:0000256" key="11">
    <source>
        <dbReference type="ARBA" id="ARBA00023192"/>
    </source>
</evidence>
<keyword evidence="6" id="KW-0288">FMN</keyword>
<keyword evidence="3" id="KW-0813">Transport</keyword>
<dbReference type="Gene3D" id="3.40.50.80">
    <property type="entry name" value="Nucleotide-binding domain of ferredoxin-NADP reductase (FNR) module"/>
    <property type="match status" value="1"/>
</dbReference>
<dbReference type="PANTHER" id="PTHR19384:SF128">
    <property type="entry name" value="NADPH OXIDOREDUCTASE A"/>
    <property type="match status" value="1"/>
</dbReference>
<dbReference type="InterPro" id="IPR001094">
    <property type="entry name" value="Flavdoxin-like"/>
</dbReference>
<dbReference type="Pfam" id="PF00667">
    <property type="entry name" value="FAD_binding_1"/>
    <property type="match status" value="1"/>
</dbReference>
<keyword evidence="11" id="KW-0198">Cysteine biosynthesis</keyword>
<dbReference type="EC" id="1.8.1.2" evidence="14"/>
<keyword evidence="8" id="KW-0521">NADP</keyword>
<dbReference type="SUPFAM" id="SSF52343">
    <property type="entry name" value="Ferredoxin reductase-like, C-terminal NADP-linked domain"/>
    <property type="match status" value="1"/>
</dbReference>
<comment type="cofactor">
    <cofactor evidence="1">
        <name>FMN</name>
        <dbReference type="ChEBI" id="CHEBI:58210"/>
    </cofactor>
</comment>
<accession>A0ABY9WZ15</accession>
<dbReference type="Gene3D" id="1.20.990.10">
    <property type="entry name" value="NADPH-cytochrome p450 Reductase, Chain A, domain 3"/>
    <property type="match status" value="1"/>
</dbReference>
<gene>
    <name evidence="14" type="ORF">F0U60_32855</name>
</gene>
<dbReference type="InterPro" id="IPR001433">
    <property type="entry name" value="OxRdtase_FAD/NAD-bd"/>
</dbReference>
<keyword evidence="9" id="KW-0249">Electron transport</keyword>
<proteinExistence type="predicted"/>
<sequence length="609" mass="67086">MTPSVNPTAIPSLAVSLGEEKGALVQRLTEGLDAPSLTWLSGYFAGLAARQLPGSVQATAPSVAAQAAPQGSLTIVYGTQTGNSRLLAERLKQRAEAAGLAVRCVRAGEYPTRELKNERLLYVVISTQGDGDPPDDARGFVEFVLGKRAPALGQLRFAVLGLGDSSYPKFCEIGRVLDERFAELGASRLFARAECDVDFEPVAEPWLGQALEHAKKELEPQTSLATVTPLRTVPVTPTFSRENPYPSQVLANQRITGRGANKDVRHLELSLEGSGLTYEPGDALGVVPRNPPDLVEAVLSALRLDGATDVTREGRTLSLKRWLSEGLEITRLSRPFLASHATRSGNTELQRLLTPEGAEGLRALLASHQVIDLLRQYPATWGAEELVGALRRLTPRLYSIASSQKRVGEEVHLTVSLVEYEAFGFRHVGTASNYLATREAGQDLVDVFIEANERFRLPKDPSRDVIMIGPGTGVAPFRAFVQERAELGASGRNWLFFGEQHFRTQFLYQLEWQEAVKKGELHRLDVAFSRDQGQKVYVQHRLREKGREVYDWLQGGAHLYVCGDATRMAPDVHEALIDIIATHGGKSREDAKAHLESLREQQRYLRDVY</sequence>
<dbReference type="PROSITE" id="PS50902">
    <property type="entry name" value="FLAVODOXIN_LIKE"/>
    <property type="match status" value="1"/>
</dbReference>
<dbReference type="CDD" id="cd06199">
    <property type="entry name" value="SiR"/>
    <property type="match status" value="1"/>
</dbReference>
<dbReference type="Pfam" id="PF00175">
    <property type="entry name" value="NAD_binding_1"/>
    <property type="match status" value="1"/>
</dbReference>
<dbReference type="RefSeq" id="WP_395805833.1">
    <property type="nucleotide sequence ID" value="NZ_CP043494.1"/>
</dbReference>
<evidence type="ECO:0000256" key="3">
    <source>
        <dbReference type="ARBA" id="ARBA00022448"/>
    </source>
</evidence>
<dbReference type="SUPFAM" id="SSF63380">
    <property type="entry name" value="Riboflavin synthase domain-like"/>
    <property type="match status" value="1"/>
</dbReference>
<dbReference type="InterPro" id="IPR029039">
    <property type="entry name" value="Flavoprotein-like_sf"/>
</dbReference>
<feature type="domain" description="Flavodoxin-like" evidence="12">
    <location>
        <begin position="73"/>
        <end position="211"/>
    </location>
</feature>
<evidence type="ECO:0000256" key="5">
    <source>
        <dbReference type="ARBA" id="ARBA00022630"/>
    </source>
</evidence>
<comment type="cofactor">
    <cofactor evidence="2">
        <name>FAD</name>
        <dbReference type="ChEBI" id="CHEBI:57692"/>
    </cofactor>
</comment>
<keyword evidence="4" id="KW-0028">Amino-acid biosynthesis</keyword>
<evidence type="ECO:0000256" key="6">
    <source>
        <dbReference type="ARBA" id="ARBA00022643"/>
    </source>
</evidence>
<evidence type="ECO:0000256" key="9">
    <source>
        <dbReference type="ARBA" id="ARBA00022982"/>
    </source>
</evidence>
<evidence type="ECO:0000256" key="4">
    <source>
        <dbReference type="ARBA" id="ARBA00022605"/>
    </source>
</evidence>
<dbReference type="InterPro" id="IPR017927">
    <property type="entry name" value="FAD-bd_FR_type"/>
</dbReference>
<evidence type="ECO:0000313" key="15">
    <source>
        <dbReference type="Proteomes" id="UP001611383"/>
    </source>
</evidence>
<dbReference type="PIRSF" id="PIRSF000207">
    <property type="entry name" value="SiR-FP_CysJ"/>
    <property type="match status" value="1"/>
</dbReference>
<dbReference type="InterPro" id="IPR039261">
    <property type="entry name" value="FNR_nucleotide-bd"/>
</dbReference>
<dbReference type="InterPro" id="IPR003097">
    <property type="entry name" value="CysJ-like_FAD-binding"/>
</dbReference>
<evidence type="ECO:0000256" key="1">
    <source>
        <dbReference type="ARBA" id="ARBA00001917"/>
    </source>
</evidence>
<dbReference type="Gene3D" id="3.40.50.360">
    <property type="match status" value="1"/>
</dbReference>